<dbReference type="KEGG" id="mew:MSWAN_1549"/>
<sequence>MKILAVSDLHGKYQKLLNYLKKNHVDLVILAGDITNFGPAELGEEILNEISSFGAPVLTIPGNCDPAGIYGKIDNSNAINIHGRSVVIKNIGICGFGGSNPTPFNTPLEFEEFQIYDEAKKAMEEIKDQKVTFFVTHAPPQGTKADLIPSGDHVGSEAIRQVIEEFQPSLNICGHIHEARATDEIGNTKVVNPGELSQGFACLINVEDSDEDDTKVNTQIISL</sequence>
<dbReference type="AlphaFoldDB" id="F6D8C9"/>
<dbReference type="SUPFAM" id="SSF56300">
    <property type="entry name" value="Metallo-dependent phosphatases"/>
    <property type="match status" value="1"/>
</dbReference>
<keyword evidence="3" id="KW-1185">Reference proteome</keyword>
<evidence type="ECO:0000259" key="1">
    <source>
        <dbReference type="Pfam" id="PF00149"/>
    </source>
</evidence>
<feature type="domain" description="Calcineurin-like phosphoesterase" evidence="1">
    <location>
        <begin position="1"/>
        <end position="178"/>
    </location>
</feature>
<organism evidence="2 3">
    <name type="scientific">Methanobacterium paludis (strain DSM 25820 / JCM 18151 / SWAN1)</name>
    <dbReference type="NCBI Taxonomy" id="868131"/>
    <lineage>
        <taxon>Archaea</taxon>
        <taxon>Methanobacteriati</taxon>
        <taxon>Methanobacteriota</taxon>
        <taxon>Methanomada group</taxon>
        <taxon>Methanobacteria</taxon>
        <taxon>Methanobacteriales</taxon>
        <taxon>Methanobacteriaceae</taxon>
        <taxon>Methanobacterium</taxon>
    </lineage>
</organism>
<dbReference type="HOGENOM" id="CLU_041441_5_0_2"/>
<evidence type="ECO:0000313" key="3">
    <source>
        <dbReference type="Proteomes" id="UP000009231"/>
    </source>
</evidence>
<reference evidence="2 3" key="1">
    <citation type="journal article" date="2014" name="Int. J. Syst. Evol. Microbiol.">
        <title>Methanobacterium paludis sp. nov. and a novel strain of Methanobacterium lacus isolated from northern peatlands.</title>
        <authorList>
            <person name="Cadillo-Quiroz H."/>
            <person name="Brauer S.L."/>
            <person name="Goodson N."/>
            <person name="Yavitt J.B."/>
            <person name="Zinder S.H."/>
        </authorList>
    </citation>
    <scope>NUCLEOTIDE SEQUENCE [LARGE SCALE GENOMIC DNA]</scope>
    <source>
        <strain evidence="3">DSM 25820 / JCM 18151 / SWAN1</strain>
    </source>
</reference>
<dbReference type="Pfam" id="PF00149">
    <property type="entry name" value="Metallophos"/>
    <property type="match status" value="1"/>
</dbReference>
<dbReference type="GeneID" id="10669058"/>
<dbReference type="Proteomes" id="UP000009231">
    <property type="component" value="Chromosome"/>
</dbReference>
<dbReference type="InterPro" id="IPR029052">
    <property type="entry name" value="Metallo-depent_PP-like"/>
</dbReference>
<dbReference type="EMBL" id="CP002772">
    <property type="protein sequence ID" value="AEG18563.1"/>
    <property type="molecule type" value="Genomic_DNA"/>
</dbReference>
<dbReference type="InterPro" id="IPR041733">
    <property type="entry name" value="PAE1087_MPP"/>
</dbReference>
<dbReference type="CDD" id="cd07392">
    <property type="entry name" value="MPP_PAE1087"/>
    <property type="match status" value="1"/>
</dbReference>
<protein>
    <submittedName>
        <fullName evidence="2">Metallophosphoesterase</fullName>
    </submittedName>
</protein>
<accession>F6D8C9</accession>
<dbReference type="STRING" id="868131.MSWAN_1549"/>
<gene>
    <name evidence="2" type="ordered locus">MSWAN_1549</name>
</gene>
<dbReference type="OrthoDB" id="50367at2157"/>
<dbReference type="Gene3D" id="3.60.21.10">
    <property type="match status" value="1"/>
</dbReference>
<dbReference type="RefSeq" id="WP_013826062.1">
    <property type="nucleotide sequence ID" value="NC_015574.1"/>
</dbReference>
<dbReference type="GO" id="GO:0016787">
    <property type="term" value="F:hydrolase activity"/>
    <property type="evidence" value="ECO:0007669"/>
    <property type="project" value="InterPro"/>
</dbReference>
<dbReference type="PANTHER" id="PTHR37523:SF1">
    <property type="entry name" value="CALCINEURIN-LIKE PHOSPHOESTERASE DOMAIN-CONTAINING PROTEIN"/>
    <property type="match status" value="1"/>
</dbReference>
<dbReference type="eggNOG" id="arCOG01145">
    <property type="taxonomic scope" value="Archaea"/>
</dbReference>
<evidence type="ECO:0000313" key="2">
    <source>
        <dbReference type="EMBL" id="AEG18563.1"/>
    </source>
</evidence>
<name>F6D8C9_METPW</name>
<dbReference type="InterPro" id="IPR004843">
    <property type="entry name" value="Calcineurin-like_PHP"/>
</dbReference>
<dbReference type="PANTHER" id="PTHR37523">
    <property type="entry name" value="METALLOPHOSPHOESTERASE"/>
    <property type="match status" value="1"/>
</dbReference>
<proteinExistence type="predicted"/>